<feature type="compositionally biased region" description="Basic and acidic residues" evidence="1">
    <location>
        <begin position="1"/>
        <end position="10"/>
    </location>
</feature>
<evidence type="ECO:0000256" key="1">
    <source>
        <dbReference type="SAM" id="MobiDB-lite"/>
    </source>
</evidence>
<dbReference type="HOGENOM" id="CLU_2776175_0_0_1"/>
<evidence type="ECO:0000313" key="2">
    <source>
        <dbReference type="EMBL" id="KIK56819.1"/>
    </source>
</evidence>
<reference evidence="2 3" key="1">
    <citation type="submission" date="2014-04" db="EMBL/GenBank/DDBJ databases">
        <title>Evolutionary Origins and Diversification of the Mycorrhizal Mutualists.</title>
        <authorList>
            <consortium name="DOE Joint Genome Institute"/>
            <consortium name="Mycorrhizal Genomics Consortium"/>
            <person name="Kohler A."/>
            <person name="Kuo A."/>
            <person name="Nagy L.G."/>
            <person name="Floudas D."/>
            <person name="Copeland A."/>
            <person name="Barry K.W."/>
            <person name="Cichocki N."/>
            <person name="Veneault-Fourrey C."/>
            <person name="LaButti K."/>
            <person name="Lindquist E.A."/>
            <person name="Lipzen A."/>
            <person name="Lundell T."/>
            <person name="Morin E."/>
            <person name="Murat C."/>
            <person name="Riley R."/>
            <person name="Ohm R."/>
            <person name="Sun H."/>
            <person name="Tunlid A."/>
            <person name="Henrissat B."/>
            <person name="Grigoriev I.V."/>
            <person name="Hibbett D.S."/>
            <person name="Martin F."/>
        </authorList>
    </citation>
    <scope>NUCLEOTIDE SEQUENCE [LARGE SCALE GENOMIC DNA]</scope>
    <source>
        <strain evidence="2 3">FD-317 M1</strain>
    </source>
</reference>
<gene>
    <name evidence="2" type="ORF">GYMLUDRAFT_247597</name>
</gene>
<proteinExistence type="predicted"/>
<sequence>MFEGKEKSLNEEYYSGKENNQPDIGVNDQVIITDAIPISKETDRQKKHTGYCKTLLTNFEEEKMPLFAK</sequence>
<evidence type="ECO:0000313" key="3">
    <source>
        <dbReference type="Proteomes" id="UP000053593"/>
    </source>
</evidence>
<dbReference type="Proteomes" id="UP000053593">
    <property type="component" value="Unassembled WGS sequence"/>
</dbReference>
<organism evidence="2 3">
    <name type="scientific">Collybiopsis luxurians FD-317 M1</name>
    <dbReference type="NCBI Taxonomy" id="944289"/>
    <lineage>
        <taxon>Eukaryota</taxon>
        <taxon>Fungi</taxon>
        <taxon>Dikarya</taxon>
        <taxon>Basidiomycota</taxon>
        <taxon>Agaricomycotina</taxon>
        <taxon>Agaricomycetes</taxon>
        <taxon>Agaricomycetidae</taxon>
        <taxon>Agaricales</taxon>
        <taxon>Marasmiineae</taxon>
        <taxon>Omphalotaceae</taxon>
        <taxon>Collybiopsis</taxon>
        <taxon>Collybiopsis luxurians</taxon>
    </lineage>
</organism>
<dbReference type="AlphaFoldDB" id="A0A0D0C389"/>
<name>A0A0D0C389_9AGAR</name>
<accession>A0A0D0C389</accession>
<protein>
    <submittedName>
        <fullName evidence="2">Uncharacterized protein</fullName>
    </submittedName>
</protein>
<dbReference type="EMBL" id="KN834795">
    <property type="protein sequence ID" value="KIK56819.1"/>
    <property type="molecule type" value="Genomic_DNA"/>
</dbReference>
<keyword evidence="3" id="KW-1185">Reference proteome</keyword>
<feature type="region of interest" description="Disordered" evidence="1">
    <location>
        <begin position="1"/>
        <end position="25"/>
    </location>
</feature>